<accession>A0A5P2D6E4</accession>
<dbReference type="AlphaFoldDB" id="A0A5P2D6E4"/>
<dbReference type="GO" id="GO:0005737">
    <property type="term" value="C:cytoplasm"/>
    <property type="evidence" value="ECO:0007669"/>
    <property type="project" value="UniProtKB-SubCell"/>
</dbReference>
<dbReference type="PANTHER" id="PTHR47271:SF2">
    <property type="entry name" value="ARGININE DEIMINASE"/>
    <property type="match status" value="1"/>
</dbReference>
<dbReference type="Proteomes" id="UP000325211">
    <property type="component" value="Chromosome"/>
</dbReference>
<gene>
    <name evidence="3" type="primary">arcA</name>
    <name evidence="5" type="ORF">DEJ50_22050</name>
</gene>
<dbReference type="EMBL" id="CP029190">
    <property type="protein sequence ID" value="QES50110.1"/>
    <property type="molecule type" value="Genomic_DNA"/>
</dbReference>
<dbReference type="OrthoDB" id="9807502at2"/>
<keyword evidence="2 3" id="KW-0378">Hydrolase</keyword>
<evidence type="ECO:0000256" key="4">
    <source>
        <dbReference type="PIRSR" id="PIRSR006356-1"/>
    </source>
</evidence>
<comment type="similarity">
    <text evidence="1 3">Belongs to the arginine deiminase family.</text>
</comment>
<reference evidence="5 6" key="1">
    <citation type="submission" date="2018-05" db="EMBL/GenBank/DDBJ databases">
        <title>Streptomyces venezuelae.</title>
        <authorList>
            <person name="Kim W."/>
            <person name="Lee N."/>
            <person name="Cho B.-K."/>
        </authorList>
    </citation>
    <scope>NUCLEOTIDE SEQUENCE [LARGE SCALE GENOMIC DNA]</scope>
    <source>
        <strain evidence="5 6">ATCC 21782</strain>
    </source>
</reference>
<evidence type="ECO:0000256" key="3">
    <source>
        <dbReference type="HAMAP-Rule" id="MF_00242"/>
    </source>
</evidence>
<name>A0A5P2D6E4_STRVZ</name>
<feature type="active site" description="Amidino-cysteine intermediate" evidence="3 4">
    <location>
        <position position="402"/>
    </location>
</feature>
<dbReference type="NCBIfam" id="NF002381">
    <property type="entry name" value="PRK01388.1"/>
    <property type="match status" value="1"/>
</dbReference>
<dbReference type="Gene3D" id="1.10.3930.10">
    <property type="entry name" value="Arginine deiminase"/>
    <property type="match status" value="1"/>
</dbReference>
<evidence type="ECO:0000313" key="5">
    <source>
        <dbReference type="EMBL" id="QES50110.1"/>
    </source>
</evidence>
<dbReference type="PRINTS" id="PR01466">
    <property type="entry name" value="ARGDEIMINASE"/>
</dbReference>
<dbReference type="PANTHER" id="PTHR47271">
    <property type="entry name" value="ARGININE DEIMINASE"/>
    <property type="match status" value="1"/>
</dbReference>
<comment type="catalytic activity">
    <reaction evidence="3">
        <text>L-arginine + H2O = L-citrulline + NH4(+)</text>
        <dbReference type="Rhea" id="RHEA:19597"/>
        <dbReference type="ChEBI" id="CHEBI:15377"/>
        <dbReference type="ChEBI" id="CHEBI:28938"/>
        <dbReference type="ChEBI" id="CHEBI:32682"/>
        <dbReference type="ChEBI" id="CHEBI:57743"/>
        <dbReference type="EC" id="3.5.3.6"/>
    </reaction>
</comment>
<dbReference type="SUPFAM" id="SSF55909">
    <property type="entry name" value="Pentein"/>
    <property type="match status" value="1"/>
</dbReference>
<protein>
    <recommendedName>
        <fullName evidence="3">Arginine deiminase</fullName>
        <shortName evidence="3">ADI</shortName>
        <ecNumber evidence="3">3.5.3.6</ecNumber>
    </recommendedName>
    <alternativeName>
        <fullName evidence="3">Arginine dihydrolase</fullName>
        <shortName evidence="3">AD</shortName>
    </alternativeName>
</protein>
<evidence type="ECO:0000313" key="6">
    <source>
        <dbReference type="Proteomes" id="UP000325211"/>
    </source>
</evidence>
<dbReference type="GO" id="GO:0019546">
    <property type="term" value="P:L-arginine deiminase pathway"/>
    <property type="evidence" value="ECO:0007669"/>
    <property type="project" value="TreeGrafter"/>
</dbReference>
<dbReference type="GO" id="GO:0016990">
    <property type="term" value="F:arginine deiminase activity"/>
    <property type="evidence" value="ECO:0007669"/>
    <property type="project" value="UniProtKB-UniRule"/>
</dbReference>
<evidence type="ECO:0000256" key="1">
    <source>
        <dbReference type="ARBA" id="ARBA00010206"/>
    </source>
</evidence>
<evidence type="ECO:0000256" key="2">
    <source>
        <dbReference type="ARBA" id="ARBA00022801"/>
    </source>
</evidence>
<dbReference type="EC" id="3.5.3.6" evidence="3"/>
<dbReference type="Pfam" id="PF02274">
    <property type="entry name" value="ADI"/>
    <property type="match status" value="1"/>
</dbReference>
<proteinExistence type="inferred from homology"/>
<sequence length="412" mass="45522">MFHVDSEIGVLKQVILHEPGLAFERLTPANKDELLFDDVVWVSRAQQEHRAFQQVMRDRGVTVHLLHDLLAETVKDEQAVAFVLERILDERQPHLGPALARLTGQVLSAMGPDELATHLLGGMNKLELTQALGERSPNGVRSLGLDLMADDDFVLAPLPNSLFTRDTSCWVYDGVSVNPMMMSGRKRETVNYEAIYNFHPMFAESGAHRWIDGEAMAPAALEGGDVLVLGHGTVLIGLGERTTPAGVELLARRLFRTGSAQRVIAMELPKARAFMHLDTVLTMVDEDAFTLFTGLDRRELRSWTLTPGRHQVPDVTENKDVFDAIGNALGLDAVRVLQTRQSSYAAEREQWNDGCNLLAIAPGTVIAYEVNENSNRMLRENGIEVLEVRGDQLGRGRGGPRCMSCPIERGAA</sequence>
<comment type="pathway">
    <text evidence="3">Amino-acid degradation; L-arginine degradation via ADI pathway; carbamoyl phosphate from L-arginine: step 1/2.</text>
</comment>
<dbReference type="HAMAP" id="MF_00242">
    <property type="entry name" value="Arg_deiminase"/>
    <property type="match status" value="1"/>
</dbReference>
<organism evidence="5 6">
    <name type="scientific">Streptomyces venezuelae</name>
    <dbReference type="NCBI Taxonomy" id="54571"/>
    <lineage>
        <taxon>Bacteria</taxon>
        <taxon>Bacillati</taxon>
        <taxon>Actinomycetota</taxon>
        <taxon>Actinomycetes</taxon>
        <taxon>Kitasatosporales</taxon>
        <taxon>Streptomycetaceae</taxon>
        <taxon>Streptomyces</taxon>
    </lineage>
</organism>
<dbReference type="Gene3D" id="3.75.10.10">
    <property type="entry name" value="L-arginine/glycine Amidinotransferase, Chain A"/>
    <property type="match status" value="1"/>
</dbReference>
<dbReference type="PIRSF" id="PIRSF006356">
    <property type="entry name" value="Arg_deiminase"/>
    <property type="match status" value="1"/>
</dbReference>
<dbReference type="InterPro" id="IPR003876">
    <property type="entry name" value="Arg_deiminase"/>
</dbReference>
<dbReference type="UniPathway" id="UPA00254">
    <property type="reaction ID" value="UER00364"/>
</dbReference>
<keyword evidence="3" id="KW-0056">Arginine metabolism</keyword>
<keyword evidence="3" id="KW-0963">Cytoplasm</keyword>
<comment type="subcellular location">
    <subcellularLocation>
        <location evidence="3">Cytoplasm</location>
    </subcellularLocation>
</comment>